<evidence type="ECO:0000313" key="3">
    <source>
        <dbReference type="Proteomes" id="UP001597280"/>
    </source>
</evidence>
<protein>
    <submittedName>
        <fullName evidence="2">Polysaccharide pyruvyl transferase family protein</fullName>
    </submittedName>
</protein>
<dbReference type="GO" id="GO:0016740">
    <property type="term" value="F:transferase activity"/>
    <property type="evidence" value="ECO:0007669"/>
    <property type="project" value="UniProtKB-KW"/>
</dbReference>
<feature type="domain" description="Polysaccharide pyruvyl transferase" evidence="1">
    <location>
        <begin position="91"/>
        <end position="197"/>
    </location>
</feature>
<dbReference type="EMBL" id="JBHUFL010000002">
    <property type="protein sequence ID" value="MFD1834937.1"/>
    <property type="molecule type" value="Genomic_DNA"/>
</dbReference>
<proteinExistence type="predicted"/>
<comment type="caution">
    <text evidence="2">The sequence shown here is derived from an EMBL/GenBank/DDBJ whole genome shotgun (WGS) entry which is preliminary data.</text>
</comment>
<reference evidence="3" key="1">
    <citation type="journal article" date="2019" name="Int. J. Syst. Evol. Microbiol.">
        <title>The Global Catalogue of Microorganisms (GCM) 10K type strain sequencing project: providing services to taxonomists for standard genome sequencing and annotation.</title>
        <authorList>
            <consortium name="The Broad Institute Genomics Platform"/>
            <consortium name="The Broad Institute Genome Sequencing Center for Infectious Disease"/>
            <person name="Wu L."/>
            <person name="Ma J."/>
        </authorList>
    </citation>
    <scope>NUCLEOTIDE SEQUENCE [LARGE SCALE GENOMIC DNA]</scope>
    <source>
        <strain evidence="3">JCM 11650</strain>
    </source>
</reference>
<name>A0ABW4PXP6_9MICO</name>
<evidence type="ECO:0000259" key="1">
    <source>
        <dbReference type="Pfam" id="PF04230"/>
    </source>
</evidence>
<organism evidence="2 3">
    <name type="scientific">Brachybacterium rhamnosum</name>
    <dbReference type="NCBI Taxonomy" id="173361"/>
    <lineage>
        <taxon>Bacteria</taxon>
        <taxon>Bacillati</taxon>
        <taxon>Actinomycetota</taxon>
        <taxon>Actinomycetes</taxon>
        <taxon>Micrococcales</taxon>
        <taxon>Dermabacteraceae</taxon>
        <taxon>Brachybacterium</taxon>
    </lineage>
</organism>
<dbReference type="Proteomes" id="UP001597280">
    <property type="component" value="Unassembled WGS sequence"/>
</dbReference>
<keyword evidence="2" id="KW-0808">Transferase</keyword>
<sequence length="266" mass="29112">MRSVYAHKTTISGDAGNLGDMMGFHIADEIIGPDAYVRKGIRQKDALDEETIALVGSVIAALVDSPVRVIGGGLINGSTRKYGPDVRIEAVRGFLTQAIIERDAKQVPEVIGDPGLLLPWLSPLPETEKLPGIGYVIHDVDREEFARLYPSETDRIIDNYTSRDEFVRQLSQYEAVASTSLHGCIFAHAYGIPVAPFVLTDKVFGGDFKFRDHYSAFGIDVRRQPLAGSPGEILDAVESFPQPALAQVEHLASRQREVITAALRGR</sequence>
<keyword evidence="3" id="KW-1185">Reference proteome</keyword>
<dbReference type="InterPro" id="IPR007345">
    <property type="entry name" value="Polysacch_pyruvyl_Trfase"/>
</dbReference>
<evidence type="ECO:0000313" key="2">
    <source>
        <dbReference type="EMBL" id="MFD1834937.1"/>
    </source>
</evidence>
<dbReference type="Pfam" id="PF04230">
    <property type="entry name" value="PS_pyruv_trans"/>
    <property type="match status" value="1"/>
</dbReference>
<gene>
    <name evidence="2" type="ORF">ACFSDA_07585</name>
</gene>
<accession>A0ABW4PXP6</accession>
<dbReference type="RefSeq" id="WP_343904158.1">
    <property type="nucleotide sequence ID" value="NZ_BAAAIS010000002.1"/>
</dbReference>